<protein>
    <submittedName>
        <fullName evidence="2">Guanine nucleotide-binding protein subunit beta-like protein</fullName>
    </submittedName>
</protein>
<evidence type="ECO:0000313" key="3">
    <source>
        <dbReference type="Proteomes" id="UP001302745"/>
    </source>
</evidence>
<evidence type="ECO:0000256" key="1">
    <source>
        <dbReference type="SAM" id="MobiDB-lite"/>
    </source>
</evidence>
<dbReference type="Proteomes" id="UP001302745">
    <property type="component" value="Unassembled WGS sequence"/>
</dbReference>
<dbReference type="Pfam" id="PF00400">
    <property type="entry name" value="WD40"/>
    <property type="match status" value="1"/>
</dbReference>
<comment type="caution">
    <text evidence="2">The sequence shown here is derived from an EMBL/GenBank/DDBJ whole genome shotgun (WGS) entry which is preliminary data.</text>
</comment>
<dbReference type="SUPFAM" id="SSF50978">
    <property type="entry name" value="WD40 repeat-like"/>
    <property type="match status" value="1"/>
</dbReference>
<dbReference type="InterPro" id="IPR015943">
    <property type="entry name" value="WD40/YVTN_repeat-like_dom_sf"/>
</dbReference>
<dbReference type="InterPro" id="IPR036322">
    <property type="entry name" value="WD40_repeat_dom_sf"/>
</dbReference>
<dbReference type="AlphaFoldDB" id="A0AAN6VGN4"/>
<organism evidence="2 3">
    <name type="scientific">Chaetomidium leptoderma</name>
    <dbReference type="NCBI Taxonomy" id="669021"/>
    <lineage>
        <taxon>Eukaryota</taxon>
        <taxon>Fungi</taxon>
        <taxon>Dikarya</taxon>
        <taxon>Ascomycota</taxon>
        <taxon>Pezizomycotina</taxon>
        <taxon>Sordariomycetes</taxon>
        <taxon>Sordariomycetidae</taxon>
        <taxon>Sordariales</taxon>
        <taxon>Chaetomiaceae</taxon>
        <taxon>Chaetomidium</taxon>
    </lineage>
</organism>
<dbReference type="InterPro" id="IPR001680">
    <property type="entry name" value="WD40_rpt"/>
</dbReference>
<dbReference type="SMART" id="SM00320">
    <property type="entry name" value="WD40"/>
    <property type="match status" value="2"/>
</dbReference>
<proteinExistence type="predicted"/>
<dbReference type="Gene3D" id="2.130.10.10">
    <property type="entry name" value="YVTN repeat-like/Quinoprotein amine dehydrogenase"/>
    <property type="match status" value="1"/>
</dbReference>
<reference evidence="2" key="2">
    <citation type="submission" date="2023-05" db="EMBL/GenBank/DDBJ databases">
        <authorList>
            <consortium name="Lawrence Berkeley National Laboratory"/>
            <person name="Steindorff A."/>
            <person name="Hensen N."/>
            <person name="Bonometti L."/>
            <person name="Westerberg I."/>
            <person name="Brannstrom I.O."/>
            <person name="Guillou S."/>
            <person name="Cros-Aarteil S."/>
            <person name="Calhoun S."/>
            <person name="Haridas S."/>
            <person name="Kuo A."/>
            <person name="Mondo S."/>
            <person name="Pangilinan J."/>
            <person name="Riley R."/>
            <person name="Labutti K."/>
            <person name="Andreopoulos B."/>
            <person name="Lipzen A."/>
            <person name="Chen C."/>
            <person name="Yanf M."/>
            <person name="Daum C."/>
            <person name="Ng V."/>
            <person name="Clum A."/>
            <person name="Ohm R."/>
            <person name="Martin F."/>
            <person name="Silar P."/>
            <person name="Natvig D."/>
            <person name="Lalanne C."/>
            <person name="Gautier V."/>
            <person name="Ament-Velasquez S.L."/>
            <person name="Kruys A."/>
            <person name="Hutchinson M.I."/>
            <person name="Powell A.J."/>
            <person name="Barry K."/>
            <person name="Miller A.N."/>
            <person name="Grigoriev I.V."/>
            <person name="Debuchy R."/>
            <person name="Gladieux P."/>
            <person name="Thoren M.H."/>
            <person name="Johannesson H."/>
        </authorList>
    </citation>
    <scope>NUCLEOTIDE SEQUENCE</scope>
    <source>
        <strain evidence="2">CBS 538.74</strain>
    </source>
</reference>
<name>A0AAN6VGN4_9PEZI</name>
<gene>
    <name evidence="2" type="ORF">C8A00DRAFT_36420</name>
</gene>
<feature type="compositionally biased region" description="Low complexity" evidence="1">
    <location>
        <begin position="17"/>
        <end position="41"/>
    </location>
</feature>
<sequence length="414" mass="44403">MSTTDLPPRFTTDLEDTLPLPLPNDAAAAADGHSITTTSSSRQRRWDDPPEDEPGAPPPPPPENFTTMVFVKTGRVAPEALGEIMHLTWAANDTHVIGMTPKGRNLRTISPDGPCLLATWSLATGRRLPNPQMGQGVRLSGAFALKPGGVAMADMVVACPFLDAYSGLASYDTYPNRPVPRVEAFDLGRRFRLMKLDAAMGAPLAWSLDGRVLVGVSTRDSSRVVVVGLTQRGNNGTGKVERVLMTHSDEVTQLAFLPAWGVCAGALVSAGRDGYVRVTSVESGRTLKKIEIGARAPASILRVAPDGNVVVTVWGRDVVVWYLDSGRVHNYNLNAIRSAEGWPLSVSPDCRYLACRTEDGFDVSDVLTGMFRGEFATRGDPITSVAFNSDGTRVAVGDYGGLLQIFEVVTPPTE</sequence>
<accession>A0AAN6VGN4</accession>
<dbReference type="PANTHER" id="PTHR19879">
    <property type="entry name" value="TRANSCRIPTION INITIATION FACTOR TFIID"/>
    <property type="match status" value="1"/>
</dbReference>
<feature type="region of interest" description="Disordered" evidence="1">
    <location>
        <begin position="1"/>
        <end position="64"/>
    </location>
</feature>
<dbReference type="PANTHER" id="PTHR19879:SF9">
    <property type="entry name" value="TRANSCRIPTION INITIATION FACTOR TFIID SUBUNIT 5"/>
    <property type="match status" value="1"/>
</dbReference>
<dbReference type="EMBL" id="MU857041">
    <property type="protein sequence ID" value="KAK4150955.1"/>
    <property type="molecule type" value="Genomic_DNA"/>
</dbReference>
<keyword evidence="3" id="KW-1185">Reference proteome</keyword>
<evidence type="ECO:0000313" key="2">
    <source>
        <dbReference type="EMBL" id="KAK4150955.1"/>
    </source>
</evidence>
<reference evidence="2" key="1">
    <citation type="journal article" date="2023" name="Mol. Phylogenet. Evol.">
        <title>Genome-scale phylogeny and comparative genomics of the fungal order Sordariales.</title>
        <authorList>
            <person name="Hensen N."/>
            <person name="Bonometti L."/>
            <person name="Westerberg I."/>
            <person name="Brannstrom I.O."/>
            <person name="Guillou S."/>
            <person name="Cros-Aarteil S."/>
            <person name="Calhoun S."/>
            <person name="Haridas S."/>
            <person name="Kuo A."/>
            <person name="Mondo S."/>
            <person name="Pangilinan J."/>
            <person name="Riley R."/>
            <person name="LaButti K."/>
            <person name="Andreopoulos B."/>
            <person name="Lipzen A."/>
            <person name="Chen C."/>
            <person name="Yan M."/>
            <person name="Daum C."/>
            <person name="Ng V."/>
            <person name="Clum A."/>
            <person name="Steindorff A."/>
            <person name="Ohm R.A."/>
            <person name="Martin F."/>
            <person name="Silar P."/>
            <person name="Natvig D.O."/>
            <person name="Lalanne C."/>
            <person name="Gautier V."/>
            <person name="Ament-Velasquez S.L."/>
            <person name="Kruys A."/>
            <person name="Hutchinson M.I."/>
            <person name="Powell A.J."/>
            <person name="Barry K."/>
            <person name="Miller A.N."/>
            <person name="Grigoriev I.V."/>
            <person name="Debuchy R."/>
            <person name="Gladieux P."/>
            <person name="Hiltunen Thoren M."/>
            <person name="Johannesson H."/>
        </authorList>
    </citation>
    <scope>NUCLEOTIDE SEQUENCE</scope>
    <source>
        <strain evidence="2">CBS 538.74</strain>
    </source>
</reference>